<gene>
    <name evidence="1" type="ORF">FRZ54_04590</name>
</gene>
<evidence type="ECO:0000313" key="2">
    <source>
        <dbReference type="Proteomes" id="UP000321479"/>
    </source>
</evidence>
<keyword evidence="2" id="KW-1185">Reference proteome</keyword>
<evidence type="ECO:0000313" key="1">
    <source>
        <dbReference type="EMBL" id="QEC61891.1"/>
    </source>
</evidence>
<organism evidence="1 2">
    <name type="scientific">Mucilaginibacter ginsenosidivorans</name>
    <dbReference type="NCBI Taxonomy" id="398053"/>
    <lineage>
        <taxon>Bacteria</taxon>
        <taxon>Pseudomonadati</taxon>
        <taxon>Bacteroidota</taxon>
        <taxon>Sphingobacteriia</taxon>
        <taxon>Sphingobacteriales</taxon>
        <taxon>Sphingobacteriaceae</taxon>
        <taxon>Mucilaginibacter</taxon>
    </lineage>
</organism>
<dbReference type="RefSeq" id="WP_147030468.1">
    <property type="nucleotide sequence ID" value="NZ_CP042436.1"/>
</dbReference>
<name>A0A5B8UU48_9SPHI</name>
<dbReference type="KEGG" id="mgin:FRZ54_04590"/>
<protein>
    <recommendedName>
        <fullName evidence="3">DUF4412 domain-containing protein</fullName>
    </recommendedName>
</protein>
<dbReference type="EMBL" id="CP042436">
    <property type="protein sequence ID" value="QEC61891.1"/>
    <property type="molecule type" value="Genomic_DNA"/>
</dbReference>
<dbReference type="Proteomes" id="UP000321479">
    <property type="component" value="Chromosome"/>
</dbReference>
<dbReference type="AlphaFoldDB" id="A0A5B8UU48"/>
<reference evidence="1 2" key="1">
    <citation type="journal article" date="2017" name="Curr. Microbiol.">
        <title>Mucilaginibacter ginsenosidivorans sp. nov., Isolated from Soil of Ginseng Field.</title>
        <authorList>
            <person name="Kim M.M."/>
            <person name="Siddiqi M.Z."/>
            <person name="Im W.T."/>
        </authorList>
    </citation>
    <scope>NUCLEOTIDE SEQUENCE [LARGE SCALE GENOMIC DNA]</scope>
    <source>
        <strain evidence="1 2">Gsoil 3017</strain>
    </source>
</reference>
<dbReference type="OrthoDB" id="1467107at2"/>
<proteinExistence type="predicted"/>
<evidence type="ECO:0008006" key="3">
    <source>
        <dbReference type="Google" id="ProtNLM"/>
    </source>
</evidence>
<sequence length="218" mass="24439">MYNTLISLTTILFLLNSCTQKEVKQGMISYTIEYQLPDSLRSYEAYLPKTAVVYFKGDSTVSIQQAGPEATTVITYRPTDLVRVLLSSSSKKYVMDYPKNIQAELLPASTGYAYAATKDTMTMARHKIKKYELTDKATGVTSEAWFTKEISVVPNYLTMVFDTTYGVPLAFTTKQNGIPVTTKIKEIKFEPVPPGVFSTPAGYQKMSPEQFKNLQPEN</sequence>
<accession>A0A5B8UU48</accession>